<evidence type="ECO:0000259" key="4">
    <source>
        <dbReference type="PROSITE" id="PS50977"/>
    </source>
</evidence>
<dbReference type="Proteomes" id="UP001139157">
    <property type="component" value="Unassembled WGS sequence"/>
</dbReference>
<accession>A0A9X2EDS3</accession>
<feature type="DNA-binding region" description="H-T-H motif" evidence="2">
    <location>
        <begin position="50"/>
        <end position="69"/>
    </location>
</feature>
<dbReference type="Pfam" id="PF00440">
    <property type="entry name" value="TetR_N"/>
    <property type="match status" value="1"/>
</dbReference>
<dbReference type="SUPFAM" id="SSF48498">
    <property type="entry name" value="Tetracyclin repressor-like, C-terminal domain"/>
    <property type="match status" value="1"/>
</dbReference>
<evidence type="ECO:0000256" key="2">
    <source>
        <dbReference type="PROSITE-ProRule" id="PRU00335"/>
    </source>
</evidence>
<gene>
    <name evidence="5" type="ORF">NDR86_34265</name>
</gene>
<proteinExistence type="predicted"/>
<sequence length="225" mass="25261">MSEVAGSAHDAARGRTYQGRSHDQRTAERRRRMLDAAVELFGTRGFNAVSITDLCAAARVSRRSFYEEFGALDRLLIAAVDEFDARAAEQVGAVLIESAEDDLATRAQRAFRAFLSATCPDRRTARVCFIEVVQATDQVEIWRRERRRRLAWLLVTQAESAAQRDEIPSRPFHFTAITMIGAVTYAIQEWVDAEPVFNEFATAPTEWMADQLSQMFVAAVSRPGL</sequence>
<reference evidence="5" key="1">
    <citation type="submission" date="2022-06" db="EMBL/GenBank/DDBJ databases">
        <title>Novel species in genus nocardia.</title>
        <authorList>
            <person name="Li F."/>
        </authorList>
    </citation>
    <scope>NUCLEOTIDE SEQUENCE</scope>
    <source>
        <strain evidence="5">CDC141</strain>
    </source>
</reference>
<dbReference type="EMBL" id="JAMRXG010000023">
    <property type="protein sequence ID" value="MCM6778564.1"/>
    <property type="molecule type" value="Genomic_DNA"/>
</dbReference>
<dbReference type="PROSITE" id="PS50977">
    <property type="entry name" value="HTH_TETR_2"/>
    <property type="match status" value="1"/>
</dbReference>
<evidence type="ECO:0000256" key="1">
    <source>
        <dbReference type="ARBA" id="ARBA00023125"/>
    </source>
</evidence>
<dbReference type="PANTHER" id="PTHR30055">
    <property type="entry name" value="HTH-TYPE TRANSCRIPTIONAL REGULATOR RUTR"/>
    <property type="match status" value="1"/>
</dbReference>
<dbReference type="PANTHER" id="PTHR30055:SF226">
    <property type="entry name" value="HTH-TYPE TRANSCRIPTIONAL REGULATOR PKSA"/>
    <property type="match status" value="1"/>
</dbReference>
<dbReference type="Gene3D" id="1.10.357.10">
    <property type="entry name" value="Tetracycline Repressor, domain 2"/>
    <property type="match status" value="1"/>
</dbReference>
<dbReference type="InterPro" id="IPR001647">
    <property type="entry name" value="HTH_TetR"/>
</dbReference>
<dbReference type="AlphaFoldDB" id="A0A9X2EDS3"/>
<keyword evidence="6" id="KW-1185">Reference proteome</keyword>
<dbReference type="RefSeq" id="WP_251918067.1">
    <property type="nucleotide sequence ID" value="NZ_JAMRXG010000023.1"/>
</dbReference>
<dbReference type="GO" id="GO:0000976">
    <property type="term" value="F:transcription cis-regulatory region binding"/>
    <property type="evidence" value="ECO:0007669"/>
    <property type="project" value="TreeGrafter"/>
</dbReference>
<feature type="region of interest" description="Disordered" evidence="3">
    <location>
        <begin position="1"/>
        <end position="28"/>
    </location>
</feature>
<protein>
    <submittedName>
        <fullName evidence="5">TetR/AcrR family transcriptional regulator</fullName>
    </submittedName>
</protein>
<name>A0A9X2EDS3_9NOCA</name>
<dbReference type="InterPro" id="IPR036271">
    <property type="entry name" value="Tet_transcr_reg_TetR-rel_C_sf"/>
</dbReference>
<dbReference type="PRINTS" id="PR00455">
    <property type="entry name" value="HTHTETR"/>
</dbReference>
<dbReference type="GO" id="GO:0003700">
    <property type="term" value="F:DNA-binding transcription factor activity"/>
    <property type="evidence" value="ECO:0007669"/>
    <property type="project" value="TreeGrafter"/>
</dbReference>
<dbReference type="InterPro" id="IPR050109">
    <property type="entry name" value="HTH-type_TetR-like_transc_reg"/>
</dbReference>
<organism evidence="5 6">
    <name type="scientific">Nocardia pulmonis</name>
    <dbReference type="NCBI Taxonomy" id="2951408"/>
    <lineage>
        <taxon>Bacteria</taxon>
        <taxon>Bacillati</taxon>
        <taxon>Actinomycetota</taxon>
        <taxon>Actinomycetes</taxon>
        <taxon>Mycobacteriales</taxon>
        <taxon>Nocardiaceae</taxon>
        <taxon>Nocardia</taxon>
    </lineage>
</organism>
<comment type="caution">
    <text evidence="5">The sequence shown here is derived from an EMBL/GenBank/DDBJ whole genome shotgun (WGS) entry which is preliminary data.</text>
</comment>
<evidence type="ECO:0000256" key="3">
    <source>
        <dbReference type="SAM" id="MobiDB-lite"/>
    </source>
</evidence>
<feature type="domain" description="HTH tetR-type" evidence="4">
    <location>
        <begin position="27"/>
        <end position="87"/>
    </location>
</feature>
<evidence type="ECO:0000313" key="6">
    <source>
        <dbReference type="Proteomes" id="UP001139157"/>
    </source>
</evidence>
<dbReference type="SUPFAM" id="SSF46689">
    <property type="entry name" value="Homeodomain-like"/>
    <property type="match status" value="1"/>
</dbReference>
<evidence type="ECO:0000313" key="5">
    <source>
        <dbReference type="EMBL" id="MCM6778564.1"/>
    </source>
</evidence>
<dbReference type="InterPro" id="IPR009057">
    <property type="entry name" value="Homeodomain-like_sf"/>
</dbReference>
<keyword evidence="1 2" id="KW-0238">DNA-binding</keyword>